<dbReference type="GO" id="GO:0005524">
    <property type="term" value="F:ATP binding"/>
    <property type="evidence" value="ECO:0007669"/>
    <property type="project" value="UniProtKB-KW"/>
</dbReference>
<comment type="caution">
    <text evidence="17">The sequence shown here is derived from an EMBL/GenBank/DDBJ whole genome shotgun (WGS) entry which is preliminary data.</text>
</comment>
<dbReference type="PROSITE" id="PS00455">
    <property type="entry name" value="AMP_BINDING"/>
    <property type="match status" value="1"/>
</dbReference>
<proteinExistence type="inferred from homology"/>
<dbReference type="FunFam" id="3.30.300.30:FF:000006">
    <property type="entry name" value="Long-chain-fatty-acid--CoA ligase FadD"/>
    <property type="match status" value="1"/>
</dbReference>
<dbReference type="CDD" id="cd05936">
    <property type="entry name" value="FC-FACS_FadD_like"/>
    <property type="match status" value="1"/>
</dbReference>
<dbReference type="Gene3D" id="3.30.300.30">
    <property type="match status" value="1"/>
</dbReference>
<dbReference type="Pfam" id="PF00501">
    <property type="entry name" value="AMP-binding"/>
    <property type="match status" value="1"/>
</dbReference>
<comment type="pathway">
    <text evidence="3">Lipid metabolism; fatty acid beta-oxidation.</text>
</comment>
<dbReference type="FunFam" id="3.40.50.12780:FF:000003">
    <property type="entry name" value="Long-chain-fatty-acid--CoA ligase FadD"/>
    <property type="match status" value="1"/>
</dbReference>
<evidence type="ECO:0000256" key="1">
    <source>
        <dbReference type="ARBA" id="ARBA00001946"/>
    </source>
</evidence>
<feature type="domain" description="AMP-binding enzyme C-terminal" evidence="16">
    <location>
        <begin position="472"/>
        <end position="546"/>
    </location>
</feature>
<evidence type="ECO:0000256" key="5">
    <source>
        <dbReference type="ARBA" id="ARBA00022598"/>
    </source>
</evidence>
<comment type="cofactor">
    <cofactor evidence="1">
        <name>Mg(2+)</name>
        <dbReference type="ChEBI" id="CHEBI:18420"/>
    </cofactor>
</comment>
<name>A0A1Y2JPE1_BRAJP</name>
<accession>A0A1Y2JPE1</accession>
<dbReference type="RefSeq" id="WP_085400957.1">
    <property type="nucleotide sequence ID" value="NZ_NAFL01000245.1"/>
</dbReference>
<dbReference type="Pfam" id="PF13193">
    <property type="entry name" value="AMP-binding_C"/>
    <property type="match status" value="1"/>
</dbReference>
<evidence type="ECO:0000256" key="8">
    <source>
        <dbReference type="ARBA" id="ARBA00022840"/>
    </source>
</evidence>
<evidence type="ECO:0000259" key="16">
    <source>
        <dbReference type="Pfam" id="PF13193"/>
    </source>
</evidence>
<evidence type="ECO:0000256" key="7">
    <source>
        <dbReference type="ARBA" id="ARBA00022832"/>
    </source>
</evidence>
<sequence>MERIWLKQYPPGVPADIEPTQYASLVDLLEESFAKFADRKAFICMDKAISYRDLDQMSLALASYLQGRGLQRGARVAIMMPNVLQYPVATAAVLRAGFAVVNVNPLYTPRELEHQLKDSGAEAIIVLENFAHTVEQVIAKTQVKHVIVGSMGDLLGFKGMIVNVVVRRVKKMVPAWSLPGAVSFNDAVSAGRSLTFNKPKLSPGDVAFLQYTGGTTGVSKGATLLHRNIVANVLQNDAWLQPALAAPPHVDQLMIVCALPLYHIFALTACYLLAVRAGGCNLLIPNPRDIAGFVKELAKYQVNSFPAVNTLYNGLMHHPDFKKLDFSKLKISNGGGMAVQRPVAEQWKAVTGCFIAEGYGLSETSPTLTCNPATTTEFSGSIGIPVPSTWISIRDDDGNEVPLGQPGEICAKGPQVMSGYWNRPEETDKVMTADGYFRTGDIGVMDEKGYTKIVDRKKDMILVSGFNVYPNEIEEVIASNPGVLECAVIGIPDSKSGEAVKAFVVKKDPNLTAEAVIKFCQEQLTGYKVPKHIEFRTDLPKTNVGKILRRQLRDEKKAEAA</sequence>
<dbReference type="SUPFAM" id="SSF56801">
    <property type="entry name" value="Acetyl-CoA synthetase-like"/>
    <property type="match status" value="1"/>
</dbReference>
<keyword evidence="8" id="KW-0067">ATP-binding</keyword>
<dbReference type="Proteomes" id="UP000193335">
    <property type="component" value="Unassembled WGS sequence"/>
</dbReference>
<evidence type="ECO:0000256" key="6">
    <source>
        <dbReference type="ARBA" id="ARBA00022741"/>
    </source>
</evidence>
<dbReference type="InterPro" id="IPR000873">
    <property type="entry name" value="AMP-dep_synth/lig_dom"/>
</dbReference>
<evidence type="ECO:0000259" key="15">
    <source>
        <dbReference type="Pfam" id="PF00501"/>
    </source>
</evidence>
<keyword evidence="5 17" id="KW-0436">Ligase</keyword>
<keyword evidence="7" id="KW-0276">Fatty acid metabolism</keyword>
<comment type="similarity">
    <text evidence="4">Belongs to the ATP-dependent AMP-binding enzyme family.</text>
</comment>
<evidence type="ECO:0000313" key="17">
    <source>
        <dbReference type="EMBL" id="OSJ32998.1"/>
    </source>
</evidence>
<keyword evidence="11" id="KW-0472">Membrane</keyword>
<evidence type="ECO:0000256" key="3">
    <source>
        <dbReference type="ARBA" id="ARBA00005005"/>
    </source>
</evidence>
<comment type="subcellular location">
    <subcellularLocation>
        <location evidence="2">Membrane</location>
        <topology evidence="2">Peripheral membrane protein</topology>
    </subcellularLocation>
</comment>
<evidence type="ECO:0000256" key="9">
    <source>
        <dbReference type="ARBA" id="ARBA00022842"/>
    </source>
</evidence>
<feature type="domain" description="AMP-dependent synthetase/ligase" evidence="15">
    <location>
        <begin position="29"/>
        <end position="421"/>
    </location>
</feature>
<dbReference type="InterPro" id="IPR045851">
    <property type="entry name" value="AMP-bd_C_sf"/>
</dbReference>
<evidence type="ECO:0000256" key="4">
    <source>
        <dbReference type="ARBA" id="ARBA00006432"/>
    </source>
</evidence>
<dbReference type="PANTHER" id="PTHR43767:SF8">
    <property type="entry name" value="LONG-CHAIN-FATTY-ACID--COA LIGASE"/>
    <property type="match status" value="1"/>
</dbReference>
<dbReference type="InterPro" id="IPR042099">
    <property type="entry name" value="ANL_N_sf"/>
</dbReference>
<dbReference type="InterPro" id="IPR050237">
    <property type="entry name" value="ATP-dep_AMP-bd_enzyme"/>
</dbReference>
<evidence type="ECO:0000256" key="11">
    <source>
        <dbReference type="ARBA" id="ARBA00023136"/>
    </source>
</evidence>
<evidence type="ECO:0000256" key="14">
    <source>
        <dbReference type="ARBA" id="ARBA00042773"/>
    </source>
</evidence>
<evidence type="ECO:0000256" key="2">
    <source>
        <dbReference type="ARBA" id="ARBA00004170"/>
    </source>
</evidence>
<keyword evidence="6" id="KW-0547">Nucleotide-binding</keyword>
<evidence type="ECO:0000256" key="12">
    <source>
        <dbReference type="ARBA" id="ARBA00026121"/>
    </source>
</evidence>
<protein>
    <recommendedName>
        <fullName evidence="13">Long-chain-fatty-acid--CoA ligase</fullName>
        <ecNumber evidence="12">6.2.1.3</ecNumber>
    </recommendedName>
    <alternativeName>
        <fullName evidence="14">Long-chain acyl-CoA synthetase</fullName>
    </alternativeName>
</protein>
<dbReference type="GO" id="GO:0016020">
    <property type="term" value="C:membrane"/>
    <property type="evidence" value="ECO:0007669"/>
    <property type="project" value="UniProtKB-SubCell"/>
</dbReference>
<evidence type="ECO:0000313" key="18">
    <source>
        <dbReference type="Proteomes" id="UP000193335"/>
    </source>
</evidence>
<reference evidence="17 18" key="1">
    <citation type="submission" date="2017-03" db="EMBL/GenBank/DDBJ databases">
        <title>Whole genome sequences of fourteen strains of Bradyrhizobium canariense and one strain of Bradyrhizobium japonicum isolated from Lupinus (Papilionoideae: Genisteae) species in Algeria.</title>
        <authorList>
            <person name="Crovadore J."/>
            <person name="Chekireb D."/>
            <person name="Brachmann A."/>
            <person name="Chablais R."/>
            <person name="Cochard B."/>
            <person name="Lefort F."/>
        </authorList>
    </citation>
    <scope>NUCLEOTIDE SEQUENCE [LARGE SCALE GENOMIC DNA]</scope>
    <source>
        <strain evidence="17 18">UBMA197</strain>
    </source>
</reference>
<gene>
    <name evidence="17" type="ORF">BSZ19_17430</name>
</gene>
<keyword evidence="9" id="KW-0460">Magnesium</keyword>
<evidence type="ECO:0000256" key="13">
    <source>
        <dbReference type="ARBA" id="ARBA00039545"/>
    </source>
</evidence>
<evidence type="ECO:0000256" key="10">
    <source>
        <dbReference type="ARBA" id="ARBA00023098"/>
    </source>
</evidence>
<dbReference type="InterPro" id="IPR020845">
    <property type="entry name" value="AMP-binding_CS"/>
</dbReference>
<dbReference type="EMBL" id="NAFL01000245">
    <property type="protein sequence ID" value="OSJ32998.1"/>
    <property type="molecule type" value="Genomic_DNA"/>
</dbReference>
<dbReference type="NCBIfam" id="NF005463">
    <property type="entry name" value="PRK07059.1"/>
    <property type="match status" value="1"/>
</dbReference>
<dbReference type="GO" id="GO:0004467">
    <property type="term" value="F:long-chain fatty acid-CoA ligase activity"/>
    <property type="evidence" value="ECO:0007669"/>
    <property type="project" value="UniProtKB-EC"/>
</dbReference>
<dbReference type="EC" id="6.2.1.3" evidence="12"/>
<organism evidence="17 18">
    <name type="scientific">Bradyrhizobium japonicum</name>
    <dbReference type="NCBI Taxonomy" id="375"/>
    <lineage>
        <taxon>Bacteria</taxon>
        <taxon>Pseudomonadati</taxon>
        <taxon>Pseudomonadota</taxon>
        <taxon>Alphaproteobacteria</taxon>
        <taxon>Hyphomicrobiales</taxon>
        <taxon>Nitrobacteraceae</taxon>
        <taxon>Bradyrhizobium</taxon>
    </lineage>
</organism>
<keyword evidence="10" id="KW-0443">Lipid metabolism</keyword>
<dbReference type="PANTHER" id="PTHR43767">
    <property type="entry name" value="LONG-CHAIN-FATTY-ACID--COA LIGASE"/>
    <property type="match status" value="1"/>
</dbReference>
<dbReference type="InterPro" id="IPR025110">
    <property type="entry name" value="AMP-bd_C"/>
</dbReference>
<dbReference type="Gene3D" id="3.40.50.12780">
    <property type="entry name" value="N-terminal domain of ligase-like"/>
    <property type="match status" value="1"/>
</dbReference>
<dbReference type="AlphaFoldDB" id="A0A1Y2JPE1"/>